<evidence type="ECO:0000313" key="5">
    <source>
        <dbReference type="Proteomes" id="UP001280581"/>
    </source>
</evidence>
<dbReference type="InterPro" id="IPR004875">
    <property type="entry name" value="DDE_SF_endonuclease_dom"/>
</dbReference>
<comment type="caution">
    <text evidence="4">The sequence shown here is derived from an EMBL/GenBank/DDBJ whole genome shotgun (WGS) entry which is preliminary data.</text>
</comment>
<dbReference type="PROSITE" id="PS51253">
    <property type="entry name" value="HTH_CENPB"/>
    <property type="match status" value="1"/>
</dbReference>
<feature type="domain" description="HTH CENPB-type" evidence="3">
    <location>
        <begin position="46"/>
        <end position="120"/>
    </location>
</feature>
<keyword evidence="1" id="KW-0238">DNA-binding</keyword>
<dbReference type="PANTHER" id="PTHR19303">
    <property type="entry name" value="TRANSPOSON"/>
    <property type="match status" value="1"/>
</dbReference>
<dbReference type="Proteomes" id="UP001280581">
    <property type="component" value="Unassembled WGS sequence"/>
</dbReference>
<reference evidence="4 5" key="1">
    <citation type="submission" date="2021-02" db="EMBL/GenBank/DDBJ databases">
        <title>Genome assembly of Pseudopithomyces chartarum.</title>
        <authorList>
            <person name="Jauregui R."/>
            <person name="Singh J."/>
            <person name="Voisey C."/>
        </authorList>
    </citation>
    <scope>NUCLEOTIDE SEQUENCE [LARGE SCALE GENOMIC DNA]</scope>
    <source>
        <strain evidence="4 5">AGR01</strain>
    </source>
</reference>
<dbReference type="InterPro" id="IPR006600">
    <property type="entry name" value="HTH_CenpB_DNA-bd_dom"/>
</dbReference>
<organism evidence="4 5">
    <name type="scientific">Pseudopithomyces chartarum</name>
    <dbReference type="NCBI Taxonomy" id="1892770"/>
    <lineage>
        <taxon>Eukaryota</taxon>
        <taxon>Fungi</taxon>
        <taxon>Dikarya</taxon>
        <taxon>Ascomycota</taxon>
        <taxon>Pezizomycotina</taxon>
        <taxon>Dothideomycetes</taxon>
        <taxon>Pleosporomycetidae</taxon>
        <taxon>Pleosporales</taxon>
        <taxon>Massarineae</taxon>
        <taxon>Didymosphaeriaceae</taxon>
        <taxon>Pseudopithomyces</taxon>
    </lineage>
</organism>
<feature type="compositionally biased region" description="Basic residues" evidence="2">
    <location>
        <begin position="512"/>
        <end position="524"/>
    </location>
</feature>
<sequence length="572" mass="64756">MDDASRVLTQGVPAGMPTSYRALADHSGVPRSTLHHRARGRRSIEEKAQSQQYLTPYEEDALVTFLLQMSDLGQPVRIKHIPSLAFVIARKRLGTHRPLKPPGKNWSQGFEKRHSELQARRAKALDWNRHGKNVYWKIAHWFEVIGRVLQDPTILAENLYNMDETGVMLSMPGSVKVLTGRDGKRNSRGARVKRTMVTAIECISADGRYLNPMIIWPAATHRSNWTTFSTPRWQYACSESGYTDSYISLQWLKCIFDPETRERANSKPRVLICDGFGTHETLEILEYCFANNILLCRLASHTSHKTQPCDVSVFAPLKAAYREQVERLERGGVNTIGKEHFTFLYSRAREEAFTPRNIKAGFAASGLLPFNPDRVLRDMPKPPAELTIAKADEERITICPEDEAVRTPVTPVSVEGLASLQDLIIKQDANALDELSKQRLQRRLHKFSKAAQLSFAKGALQQNQIRFLMTINNEAKVRRSTKSLVLGTARVMSYEDLETARRKRAADEATKKSKGKGKRGRKRKSDAPQGDVLERRIEVTQMNSMPQQPGEIPTNGNETTDDAWRAPVARMW</sequence>
<dbReference type="EMBL" id="WVTA01000002">
    <property type="protein sequence ID" value="KAK3216199.1"/>
    <property type="molecule type" value="Genomic_DNA"/>
</dbReference>
<evidence type="ECO:0000256" key="2">
    <source>
        <dbReference type="SAM" id="MobiDB-lite"/>
    </source>
</evidence>
<proteinExistence type="predicted"/>
<name>A0AAN6M4I5_9PLEO</name>
<dbReference type="AlphaFoldDB" id="A0AAN6M4I5"/>
<dbReference type="GO" id="GO:0005634">
    <property type="term" value="C:nucleus"/>
    <property type="evidence" value="ECO:0007669"/>
    <property type="project" value="TreeGrafter"/>
</dbReference>
<evidence type="ECO:0000259" key="3">
    <source>
        <dbReference type="PROSITE" id="PS51253"/>
    </source>
</evidence>
<evidence type="ECO:0000256" key="1">
    <source>
        <dbReference type="ARBA" id="ARBA00023125"/>
    </source>
</evidence>
<protein>
    <recommendedName>
        <fullName evidence="3">HTH CENPB-type domain-containing protein</fullName>
    </recommendedName>
</protein>
<feature type="region of interest" description="Disordered" evidence="2">
    <location>
        <begin position="1"/>
        <end position="50"/>
    </location>
</feature>
<keyword evidence="5" id="KW-1185">Reference proteome</keyword>
<feature type="region of interest" description="Disordered" evidence="2">
    <location>
        <begin position="498"/>
        <end position="562"/>
    </location>
</feature>
<gene>
    <name evidence="4" type="ORF">GRF29_8g2569367</name>
</gene>
<accession>A0AAN6M4I5</accession>
<dbReference type="Pfam" id="PF03184">
    <property type="entry name" value="DDE_1"/>
    <property type="match status" value="1"/>
</dbReference>
<dbReference type="Pfam" id="PF03221">
    <property type="entry name" value="HTH_Tnp_Tc5"/>
    <property type="match status" value="1"/>
</dbReference>
<evidence type="ECO:0000313" key="4">
    <source>
        <dbReference type="EMBL" id="KAK3216199.1"/>
    </source>
</evidence>
<dbReference type="InterPro" id="IPR050863">
    <property type="entry name" value="CenT-Element_Derived"/>
</dbReference>
<dbReference type="GO" id="GO:0003677">
    <property type="term" value="F:DNA binding"/>
    <property type="evidence" value="ECO:0007669"/>
    <property type="project" value="UniProtKB-KW"/>
</dbReference>
<dbReference type="PANTHER" id="PTHR19303:SF74">
    <property type="entry name" value="POGO TRANSPOSABLE ELEMENT WITH KRAB DOMAIN"/>
    <property type="match status" value="1"/>
</dbReference>